<dbReference type="Pfam" id="PF07714">
    <property type="entry name" value="PK_Tyr_Ser-Thr"/>
    <property type="match status" value="1"/>
</dbReference>
<keyword evidence="3" id="KW-0694">RNA-binding</keyword>
<feature type="domain" description="Protein kinase" evidence="4">
    <location>
        <begin position="63"/>
        <end position="332"/>
    </location>
</feature>
<dbReference type="SUPFAM" id="SSF56112">
    <property type="entry name" value="Protein kinase-like (PK-like)"/>
    <property type="match status" value="1"/>
</dbReference>
<dbReference type="PROSITE" id="PS50137">
    <property type="entry name" value="DS_RBD"/>
    <property type="match status" value="1"/>
</dbReference>
<evidence type="ECO:0000313" key="6">
    <source>
        <dbReference type="EMBL" id="KDQ12163.1"/>
    </source>
</evidence>
<dbReference type="GO" id="GO:0004674">
    <property type="term" value="F:protein serine/threonine kinase activity"/>
    <property type="evidence" value="ECO:0007669"/>
    <property type="project" value="TreeGrafter"/>
</dbReference>
<evidence type="ECO:0000313" key="7">
    <source>
        <dbReference type="Proteomes" id="UP000027195"/>
    </source>
</evidence>
<keyword evidence="7" id="KW-1185">Reference proteome</keyword>
<dbReference type="PROSITE" id="PS50011">
    <property type="entry name" value="PROTEIN_KINASE_DOM"/>
    <property type="match status" value="1"/>
</dbReference>
<organism evidence="6 7">
    <name type="scientific">Botryobasidium botryosum (strain FD-172 SS1)</name>
    <dbReference type="NCBI Taxonomy" id="930990"/>
    <lineage>
        <taxon>Eukaryota</taxon>
        <taxon>Fungi</taxon>
        <taxon>Dikarya</taxon>
        <taxon>Basidiomycota</taxon>
        <taxon>Agaricomycotina</taxon>
        <taxon>Agaricomycetes</taxon>
        <taxon>Cantharellales</taxon>
        <taxon>Botryobasidiaceae</taxon>
        <taxon>Botryobasidium</taxon>
    </lineage>
</organism>
<evidence type="ECO:0008006" key="8">
    <source>
        <dbReference type="Google" id="ProtNLM"/>
    </source>
</evidence>
<evidence type="ECO:0000256" key="3">
    <source>
        <dbReference type="PROSITE-ProRule" id="PRU00266"/>
    </source>
</evidence>
<dbReference type="GO" id="GO:0005524">
    <property type="term" value="F:ATP binding"/>
    <property type="evidence" value="ECO:0007669"/>
    <property type="project" value="UniProtKB-KW"/>
</dbReference>
<dbReference type="InterPro" id="IPR001245">
    <property type="entry name" value="Ser-Thr/Tyr_kinase_cat_dom"/>
</dbReference>
<keyword evidence="1" id="KW-0547">Nucleotide-binding</keyword>
<accession>A0A067M8Q9</accession>
<dbReference type="PROSITE" id="PS00108">
    <property type="entry name" value="PROTEIN_KINASE_ST"/>
    <property type="match status" value="1"/>
</dbReference>
<dbReference type="InterPro" id="IPR051681">
    <property type="entry name" value="Ser/Thr_Kinases-Pseudokinases"/>
</dbReference>
<dbReference type="InterPro" id="IPR011009">
    <property type="entry name" value="Kinase-like_dom_sf"/>
</dbReference>
<evidence type="ECO:0000259" key="4">
    <source>
        <dbReference type="PROSITE" id="PS50011"/>
    </source>
</evidence>
<dbReference type="HOGENOM" id="CLU_000288_7_18_1"/>
<keyword evidence="2" id="KW-0067">ATP-binding</keyword>
<dbReference type="PANTHER" id="PTHR44329">
    <property type="entry name" value="SERINE/THREONINE-PROTEIN KINASE TNNI3K-RELATED"/>
    <property type="match status" value="1"/>
</dbReference>
<evidence type="ECO:0000256" key="2">
    <source>
        <dbReference type="ARBA" id="ARBA00022840"/>
    </source>
</evidence>
<proteinExistence type="predicted"/>
<dbReference type="InterPro" id="IPR014720">
    <property type="entry name" value="dsRBD_dom"/>
</dbReference>
<dbReference type="STRING" id="930990.A0A067M8Q9"/>
<dbReference type="InParanoid" id="A0A067M8Q9"/>
<evidence type="ECO:0000259" key="5">
    <source>
        <dbReference type="PROSITE" id="PS50137"/>
    </source>
</evidence>
<dbReference type="Gene3D" id="1.10.510.10">
    <property type="entry name" value="Transferase(Phosphotransferase) domain 1"/>
    <property type="match status" value="1"/>
</dbReference>
<dbReference type="AlphaFoldDB" id="A0A067M8Q9"/>
<dbReference type="EMBL" id="KL198052">
    <property type="protein sequence ID" value="KDQ12163.1"/>
    <property type="molecule type" value="Genomic_DNA"/>
</dbReference>
<reference evidence="7" key="1">
    <citation type="journal article" date="2014" name="Proc. Natl. Acad. Sci. U.S.A.">
        <title>Extensive sampling of basidiomycete genomes demonstrates inadequacy of the white-rot/brown-rot paradigm for wood decay fungi.</title>
        <authorList>
            <person name="Riley R."/>
            <person name="Salamov A.A."/>
            <person name="Brown D.W."/>
            <person name="Nagy L.G."/>
            <person name="Floudas D."/>
            <person name="Held B.W."/>
            <person name="Levasseur A."/>
            <person name="Lombard V."/>
            <person name="Morin E."/>
            <person name="Otillar R."/>
            <person name="Lindquist E.A."/>
            <person name="Sun H."/>
            <person name="LaButti K.M."/>
            <person name="Schmutz J."/>
            <person name="Jabbour D."/>
            <person name="Luo H."/>
            <person name="Baker S.E."/>
            <person name="Pisabarro A.G."/>
            <person name="Walton J.D."/>
            <person name="Blanchette R.A."/>
            <person name="Henrissat B."/>
            <person name="Martin F."/>
            <person name="Cullen D."/>
            <person name="Hibbett D.S."/>
            <person name="Grigoriev I.V."/>
        </authorList>
    </citation>
    <scope>NUCLEOTIDE SEQUENCE [LARGE SCALE GENOMIC DNA]</scope>
    <source>
        <strain evidence="7">FD-172 SS1</strain>
    </source>
</reference>
<dbReference type="OrthoDB" id="4062651at2759"/>
<dbReference type="InterPro" id="IPR000719">
    <property type="entry name" value="Prot_kinase_dom"/>
</dbReference>
<feature type="domain" description="DRBM" evidence="5">
    <location>
        <begin position="349"/>
        <end position="413"/>
    </location>
</feature>
<dbReference type="PANTHER" id="PTHR44329:SF298">
    <property type="entry name" value="MIXED LINEAGE KINASE DOMAIN-LIKE PROTEIN"/>
    <property type="match status" value="1"/>
</dbReference>
<dbReference type="GO" id="GO:0003723">
    <property type="term" value="F:RNA binding"/>
    <property type="evidence" value="ECO:0007669"/>
    <property type="project" value="UniProtKB-UniRule"/>
</dbReference>
<sequence>MHSPAPALCEPDCRAKMQQLRELVPLAPSDIEKNQLISELSDLYTDCGTYPSGLTLHEWELTNINNEPFASGGFGDCRRALFLGCHPVVMKCSRDYYTDEQARRRADREIEVWAGLRHLNILPFIGSIALGSPPRIFLVSPFMEKGNLRQYLKKRPDVDPLSLLIKIAAGLEYLHTSDPPIVHGDLKADNIFISSTGEPRIGDFGLSDHIYEDEESTSSNGHSSAFNFGGHPRWQAPEILFIDYRRTKRSDVFAFGRVIYEVYAKQVPFAAQKLPSVIALMVQRGELPPRPKEWDCEAMWLLMAHCCANDPQARPSVQEIARRLGYKACPAVVLPRQNWKFSTQGECDYPLSRLNTYARMFHPRLEIEWRETKFERDLCFGFTLYGHEFIGRGPRRSIAKNEAAKRAFEYLERSGVISAT</sequence>
<dbReference type="Proteomes" id="UP000027195">
    <property type="component" value="Unassembled WGS sequence"/>
</dbReference>
<protein>
    <recommendedName>
        <fullName evidence="8">Protein kinase domain-containing protein</fullName>
    </recommendedName>
</protein>
<gene>
    <name evidence="6" type="ORF">BOTBODRAFT_34774</name>
</gene>
<dbReference type="SMART" id="SM00220">
    <property type="entry name" value="S_TKc"/>
    <property type="match status" value="1"/>
</dbReference>
<evidence type="ECO:0000256" key="1">
    <source>
        <dbReference type="ARBA" id="ARBA00022741"/>
    </source>
</evidence>
<name>A0A067M8Q9_BOTB1</name>
<dbReference type="InterPro" id="IPR008271">
    <property type="entry name" value="Ser/Thr_kinase_AS"/>
</dbReference>